<dbReference type="AlphaFoldDB" id="A0A4R6U2K0"/>
<comment type="caution">
    <text evidence="2">The sequence shown here is derived from an EMBL/GenBank/DDBJ whole genome shotgun (WGS) entry which is preliminary data.</text>
</comment>
<evidence type="ECO:0000256" key="1">
    <source>
        <dbReference type="SAM" id="MobiDB-lite"/>
    </source>
</evidence>
<gene>
    <name evidence="2" type="ORF">DFQ45_1014</name>
</gene>
<evidence type="ECO:0000313" key="2">
    <source>
        <dbReference type="EMBL" id="TDQ39876.1"/>
    </source>
</evidence>
<sequence>MSYDVIRLAADKLTYREKLKLSQYLIQAAIKEEEDLNPTARNISAPKIEKSEPRSKAETPSDLDVISYVKERLVKSKPSKKQSLINFIAAMFQFQGGIEESKIDTIIRRLEKDGVLTISGARVIYT</sequence>
<dbReference type="EMBL" id="SNYK01000001">
    <property type="protein sequence ID" value="TDQ39876.1"/>
    <property type="molecule type" value="Genomic_DNA"/>
</dbReference>
<reference evidence="2 3" key="1">
    <citation type="submission" date="2019-03" db="EMBL/GenBank/DDBJ databases">
        <title>Genomic Encyclopedia of Type Strains, Phase IV (KMG-IV): sequencing the most valuable type-strain genomes for metagenomic binning, comparative biology and taxonomic classification.</title>
        <authorList>
            <person name="Goeker M."/>
        </authorList>
    </citation>
    <scope>NUCLEOTIDE SEQUENCE [LARGE SCALE GENOMIC DNA]</scope>
    <source>
        <strain evidence="2 3">DSM 28679</strain>
    </source>
</reference>
<organism evidence="2 3">
    <name type="scientific">Thiopseudomonas denitrificans</name>
    <dbReference type="NCBI Taxonomy" id="1501432"/>
    <lineage>
        <taxon>Bacteria</taxon>
        <taxon>Pseudomonadati</taxon>
        <taxon>Pseudomonadota</taxon>
        <taxon>Gammaproteobacteria</taxon>
        <taxon>Pseudomonadales</taxon>
        <taxon>Pseudomonadaceae</taxon>
        <taxon>Thiopseudomonas</taxon>
    </lineage>
</organism>
<feature type="compositionally biased region" description="Basic and acidic residues" evidence="1">
    <location>
        <begin position="47"/>
        <end position="59"/>
    </location>
</feature>
<name>A0A4R6U2K0_9GAMM</name>
<dbReference type="OrthoDB" id="583559at2"/>
<dbReference type="Proteomes" id="UP000294575">
    <property type="component" value="Unassembled WGS sequence"/>
</dbReference>
<dbReference type="RefSeq" id="WP_101496562.1">
    <property type="nucleotide sequence ID" value="NZ_LNJZ01000006.1"/>
</dbReference>
<accession>A0A4R6U2K0</accession>
<keyword evidence="3" id="KW-1185">Reference proteome</keyword>
<evidence type="ECO:0000313" key="3">
    <source>
        <dbReference type="Proteomes" id="UP000294575"/>
    </source>
</evidence>
<proteinExistence type="predicted"/>
<feature type="region of interest" description="Disordered" evidence="1">
    <location>
        <begin position="40"/>
        <end position="60"/>
    </location>
</feature>
<protein>
    <submittedName>
        <fullName evidence="2">Uncharacterized protein</fullName>
    </submittedName>
</protein>